<protein>
    <submittedName>
        <fullName evidence="7">Calpain-9 (Digestive tract-specific calpain) (New calpain 4) (NCL-4)</fullName>
    </submittedName>
</protein>
<dbReference type="InterPro" id="IPR038765">
    <property type="entry name" value="Papain-like_cys_pep_sf"/>
</dbReference>
<keyword evidence="2" id="KW-0645">Protease</keyword>
<comment type="similarity">
    <text evidence="1">Belongs to the peptidase C2 family.</text>
</comment>
<organism evidence="7 8">
    <name type="scientific">Durusdinium trenchii</name>
    <dbReference type="NCBI Taxonomy" id="1381693"/>
    <lineage>
        <taxon>Eukaryota</taxon>
        <taxon>Sar</taxon>
        <taxon>Alveolata</taxon>
        <taxon>Dinophyceae</taxon>
        <taxon>Suessiales</taxon>
        <taxon>Symbiodiniaceae</taxon>
        <taxon>Durusdinium</taxon>
    </lineage>
</organism>
<dbReference type="PROSITE" id="PS50203">
    <property type="entry name" value="CALPAIN_CAT"/>
    <property type="match status" value="1"/>
</dbReference>
<keyword evidence="3" id="KW-0378">Hydrolase</keyword>
<gene>
    <name evidence="7" type="ORF">SCF082_LOCUS45368</name>
</gene>
<dbReference type="SUPFAM" id="SSF54001">
    <property type="entry name" value="Cysteine proteinases"/>
    <property type="match status" value="1"/>
</dbReference>
<evidence type="ECO:0000259" key="6">
    <source>
        <dbReference type="PROSITE" id="PS50203"/>
    </source>
</evidence>
<dbReference type="Proteomes" id="UP001642464">
    <property type="component" value="Unassembled WGS sequence"/>
</dbReference>
<evidence type="ECO:0000256" key="2">
    <source>
        <dbReference type="ARBA" id="ARBA00022670"/>
    </source>
</evidence>
<evidence type="ECO:0000256" key="4">
    <source>
        <dbReference type="ARBA" id="ARBA00022807"/>
    </source>
</evidence>
<feature type="domain" description="Calpain catalytic" evidence="6">
    <location>
        <begin position="16"/>
        <end position="181"/>
    </location>
</feature>
<proteinExistence type="inferred from homology"/>
<comment type="caution">
    <text evidence="7">The sequence shown here is derived from an EMBL/GenBank/DDBJ whole genome shotgun (WGS) entry which is preliminary data.</text>
</comment>
<reference evidence="7 8" key="1">
    <citation type="submission" date="2024-02" db="EMBL/GenBank/DDBJ databases">
        <authorList>
            <person name="Chen Y."/>
            <person name="Shah S."/>
            <person name="Dougan E. K."/>
            <person name="Thang M."/>
            <person name="Chan C."/>
        </authorList>
    </citation>
    <scope>NUCLEOTIDE SEQUENCE [LARGE SCALE GENOMIC DNA]</scope>
</reference>
<dbReference type="EMBL" id="CAXAMM010040995">
    <property type="protein sequence ID" value="CAK9096656.1"/>
    <property type="molecule type" value="Genomic_DNA"/>
</dbReference>
<keyword evidence="8" id="KW-1185">Reference proteome</keyword>
<dbReference type="InterPro" id="IPR001300">
    <property type="entry name" value="Peptidase_C2_calpain_cat"/>
</dbReference>
<name>A0ABP0RBT4_9DINO</name>
<evidence type="ECO:0000256" key="1">
    <source>
        <dbReference type="ARBA" id="ARBA00007623"/>
    </source>
</evidence>
<comment type="caution">
    <text evidence="5">Lacks conserved residue(s) required for the propagation of feature annotation.</text>
</comment>
<evidence type="ECO:0000256" key="5">
    <source>
        <dbReference type="PROSITE-ProRule" id="PRU00239"/>
    </source>
</evidence>
<sequence length="388" mass="42672">MHDESLKKINGCLARPSLVEKAYAKACTLRDSSKPEENSGGWLAVGGGGHVEEALVDLTGGTAGRFYTRDVSADRLFLYIYTLQSDTLFVCHVNDAKCARTGVNLNPCACHVINRAATYNGQCFVQVFSADVTGVHDGGLSDAVPFEVMHAYPEKSWDGFFWLAIEDFHAYFDTIIKCRLTSSPDVSIEGMPQRLPQGPQLPYMEMLFANPGLISAQYPPEVTVSTRGPCEVIIATQQMDSRITQVGQRKPYVPIILKVYESLGTGNVYSANMVCRSNWIPTRDAMVAFQTASAGGFKVVVEMPEDTECDRLVIRCYSTMPADFMVTPAMSKHLLALPQGPPKGSRFSLVGTLDHTRILRDDMPEPMSDDLDTIRARHRGSSSGCEMM</sequence>
<dbReference type="InterPro" id="IPR022684">
    <property type="entry name" value="Calpain_cysteine_protease"/>
</dbReference>
<evidence type="ECO:0000313" key="7">
    <source>
        <dbReference type="EMBL" id="CAK9096656.1"/>
    </source>
</evidence>
<accession>A0ABP0RBT4</accession>
<dbReference type="PANTHER" id="PTHR10183:SF379">
    <property type="entry name" value="CALPAIN-5"/>
    <property type="match status" value="1"/>
</dbReference>
<dbReference type="PANTHER" id="PTHR10183">
    <property type="entry name" value="CALPAIN"/>
    <property type="match status" value="1"/>
</dbReference>
<evidence type="ECO:0000313" key="8">
    <source>
        <dbReference type="Proteomes" id="UP001642464"/>
    </source>
</evidence>
<evidence type="ECO:0000256" key="3">
    <source>
        <dbReference type="ARBA" id="ARBA00022801"/>
    </source>
</evidence>
<keyword evidence="4" id="KW-0788">Thiol protease</keyword>